<keyword evidence="2" id="KW-1185">Reference proteome</keyword>
<organism evidence="1 2">
    <name type="scientific">Tritonibacter litoralis</name>
    <dbReference type="NCBI Taxonomy" id="2662264"/>
    <lineage>
        <taxon>Bacteria</taxon>
        <taxon>Pseudomonadati</taxon>
        <taxon>Pseudomonadota</taxon>
        <taxon>Alphaproteobacteria</taxon>
        <taxon>Rhodobacterales</taxon>
        <taxon>Paracoccaceae</taxon>
        <taxon>Tritonibacter</taxon>
    </lineage>
</organism>
<proteinExistence type="predicted"/>
<evidence type="ECO:0000313" key="2">
    <source>
        <dbReference type="Proteomes" id="UP000444174"/>
    </source>
</evidence>
<gene>
    <name evidence="1" type="ORF">GFB49_10520</name>
</gene>
<dbReference type="EMBL" id="WIBF01000005">
    <property type="protein sequence ID" value="MQQ08888.1"/>
    <property type="molecule type" value="Genomic_DNA"/>
</dbReference>
<name>A0A843YGE6_9RHOB</name>
<comment type="caution">
    <text evidence="1">The sequence shown here is derived from an EMBL/GenBank/DDBJ whole genome shotgun (WGS) entry which is preliminary data.</text>
</comment>
<dbReference type="AlphaFoldDB" id="A0A843YGE6"/>
<accession>A0A843YGE6</accession>
<dbReference type="Proteomes" id="UP000444174">
    <property type="component" value="Unassembled WGS sequence"/>
</dbReference>
<protein>
    <submittedName>
        <fullName evidence="1">Uncharacterized protein</fullName>
    </submittedName>
</protein>
<sequence>MVLSLFLAAAVTACTRVPEIESKLTPDLRGAAYPTLLPLDDAVPTQVAPTVQGQELDAELKARAQRLKSRAAALKNREI</sequence>
<evidence type="ECO:0000313" key="1">
    <source>
        <dbReference type="EMBL" id="MQQ08888.1"/>
    </source>
</evidence>
<reference evidence="1 2" key="1">
    <citation type="submission" date="2019-10" db="EMBL/GenBank/DDBJ databases">
        <title>Epibacterium sp. nov., isolated from seawater.</title>
        <authorList>
            <person name="Zhang X."/>
            <person name="Li N."/>
        </authorList>
    </citation>
    <scope>NUCLEOTIDE SEQUENCE [LARGE SCALE GENOMIC DNA]</scope>
    <source>
        <strain evidence="1 2">SM1979</strain>
    </source>
</reference>